<evidence type="ECO:0000256" key="4">
    <source>
        <dbReference type="ARBA" id="ARBA00022475"/>
    </source>
</evidence>
<evidence type="ECO:0000256" key="1">
    <source>
        <dbReference type="ARBA" id="ARBA00004651"/>
    </source>
</evidence>
<dbReference type="InterPro" id="IPR002523">
    <property type="entry name" value="MgTranspt_CorA/ZnTranspt_ZntB"/>
</dbReference>
<dbReference type="GO" id="GO:0005886">
    <property type="term" value="C:plasma membrane"/>
    <property type="evidence" value="ECO:0007669"/>
    <property type="project" value="UniProtKB-SubCell"/>
</dbReference>
<organism evidence="12 13">
    <name type="scientific">Magnetospirillum aberrantis SpK</name>
    <dbReference type="NCBI Taxonomy" id="908842"/>
    <lineage>
        <taxon>Bacteria</taxon>
        <taxon>Pseudomonadati</taxon>
        <taxon>Pseudomonadota</taxon>
        <taxon>Alphaproteobacteria</taxon>
        <taxon>Rhodospirillales</taxon>
        <taxon>Rhodospirillaceae</taxon>
        <taxon>Magnetospirillum</taxon>
    </lineage>
</organism>
<dbReference type="PANTHER" id="PTHR46494">
    <property type="entry name" value="CORA FAMILY METAL ION TRANSPORTER (EUROFUNG)"/>
    <property type="match status" value="1"/>
</dbReference>
<evidence type="ECO:0008006" key="14">
    <source>
        <dbReference type="Google" id="ProtNLM"/>
    </source>
</evidence>
<dbReference type="InterPro" id="IPR045861">
    <property type="entry name" value="CorA_cytoplasmic_dom"/>
</dbReference>
<keyword evidence="13" id="KW-1185">Reference proteome</keyword>
<evidence type="ECO:0000256" key="10">
    <source>
        <dbReference type="ARBA" id="ARBA00023136"/>
    </source>
</evidence>
<accession>A0A7C9QVM0</accession>
<evidence type="ECO:0000313" key="12">
    <source>
        <dbReference type="EMBL" id="NFV81239.1"/>
    </source>
</evidence>
<dbReference type="Pfam" id="PF01544">
    <property type="entry name" value="CorA"/>
    <property type="match status" value="1"/>
</dbReference>
<evidence type="ECO:0000256" key="5">
    <source>
        <dbReference type="ARBA" id="ARBA00022519"/>
    </source>
</evidence>
<keyword evidence="8 11" id="KW-1133">Transmembrane helix</keyword>
<comment type="caution">
    <text evidence="12">The sequence shown here is derived from an EMBL/GenBank/DDBJ whole genome shotgun (WGS) entry which is preliminary data.</text>
</comment>
<keyword evidence="3" id="KW-0813">Transport</keyword>
<keyword evidence="4" id="KW-1003">Cell membrane</keyword>
<dbReference type="GO" id="GO:0015095">
    <property type="term" value="F:magnesium ion transmembrane transporter activity"/>
    <property type="evidence" value="ECO:0007669"/>
    <property type="project" value="TreeGrafter"/>
</dbReference>
<evidence type="ECO:0000256" key="2">
    <source>
        <dbReference type="ARBA" id="ARBA00009765"/>
    </source>
</evidence>
<dbReference type="SUPFAM" id="SSF143865">
    <property type="entry name" value="CorA soluble domain-like"/>
    <property type="match status" value="1"/>
</dbReference>
<comment type="similarity">
    <text evidence="2">Belongs to the CorA metal ion transporter (MIT) (TC 1.A.35) family.</text>
</comment>
<proteinExistence type="inferred from homology"/>
<evidence type="ECO:0000256" key="9">
    <source>
        <dbReference type="ARBA" id="ARBA00023065"/>
    </source>
</evidence>
<dbReference type="RefSeq" id="WP_163680970.1">
    <property type="nucleotide sequence ID" value="NZ_JAAIYP010000039.1"/>
</dbReference>
<keyword evidence="9" id="KW-0406">Ion transport</keyword>
<name>A0A7C9QVM0_9PROT</name>
<dbReference type="SUPFAM" id="SSF144083">
    <property type="entry name" value="Magnesium transport protein CorA, transmembrane region"/>
    <property type="match status" value="1"/>
</dbReference>
<dbReference type="EMBL" id="JAAIYP010000039">
    <property type="protein sequence ID" value="NFV81239.1"/>
    <property type="molecule type" value="Genomic_DNA"/>
</dbReference>
<feature type="transmembrane region" description="Helical" evidence="11">
    <location>
        <begin position="308"/>
        <end position="328"/>
    </location>
</feature>
<evidence type="ECO:0000256" key="3">
    <source>
        <dbReference type="ARBA" id="ARBA00022448"/>
    </source>
</evidence>
<dbReference type="GO" id="GO:0000287">
    <property type="term" value="F:magnesium ion binding"/>
    <property type="evidence" value="ECO:0007669"/>
    <property type="project" value="TreeGrafter"/>
</dbReference>
<dbReference type="Proteomes" id="UP000480684">
    <property type="component" value="Unassembled WGS sequence"/>
</dbReference>
<gene>
    <name evidence="12" type="ORF">G4223_14065</name>
</gene>
<comment type="subcellular location">
    <subcellularLocation>
        <location evidence="1">Cell membrane</location>
        <topology evidence="1">Multi-pass membrane protein</topology>
    </subcellularLocation>
</comment>
<dbReference type="Gene3D" id="3.30.460.20">
    <property type="entry name" value="CorA soluble domain-like"/>
    <property type="match status" value="1"/>
</dbReference>
<evidence type="ECO:0000256" key="8">
    <source>
        <dbReference type="ARBA" id="ARBA00022989"/>
    </source>
</evidence>
<evidence type="ECO:0000256" key="6">
    <source>
        <dbReference type="ARBA" id="ARBA00022692"/>
    </source>
</evidence>
<keyword evidence="10 11" id="KW-0472">Membrane</keyword>
<dbReference type="GO" id="GO:0015087">
    <property type="term" value="F:cobalt ion transmembrane transporter activity"/>
    <property type="evidence" value="ECO:0007669"/>
    <property type="project" value="TreeGrafter"/>
</dbReference>
<evidence type="ECO:0000313" key="13">
    <source>
        <dbReference type="Proteomes" id="UP000480684"/>
    </source>
</evidence>
<dbReference type="GO" id="GO:0050897">
    <property type="term" value="F:cobalt ion binding"/>
    <property type="evidence" value="ECO:0007669"/>
    <property type="project" value="TreeGrafter"/>
</dbReference>
<dbReference type="InterPro" id="IPR045863">
    <property type="entry name" value="CorA_TM1_TM2"/>
</dbReference>
<dbReference type="Gene3D" id="1.20.58.340">
    <property type="entry name" value="Magnesium transport protein CorA, transmembrane region"/>
    <property type="match status" value="2"/>
</dbReference>
<feature type="transmembrane region" description="Helical" evidence="11">
    <location>
        <begin position="274"/>
        <end position="296"/>
    </location>
</feature>
<keyword evidence="7" id="KW-0862">Zinc</keyword>
<protein>
    <recommendedName>
        <fullName evidence="14">Zinc transporter ZntB</fullName>
    </recommendedName>
</protein>
<keyword evidence="5" id="KW-0997">Cell inner membrane</keyword>
<keyword evidence="6 11" id="KW-0812">Transmembrane</keyword>
<evidence type="ECO:0000256" key="11">
    <source>
        <dbReference type="SAM" id="Phobius"/>
    </source>
</evidence>
<evidence type="ECO:0000256" key="7">
    <source>
        <dbReference type="ARBA" id="ARBA00022833"/>
    </source>
</evidence>
<dbReference type="AlphaFoldDB" id="A0A7C9QVM0"/>
<reference evidence="12 13" key="1">
    <citation type="submission" date="2020-02" db="EMBL/GenBank/DDBJ databases">
        <authorList>
            <person name="Dziuba M."/>
            <person name="Kuznetsov B."/>
            <person name="Mardanov A."/>
            <person name="Ravin N."/>
            <person name="Grouzdev D."/>
        </authorList>
    </citation>
    <scope>NUCLEOTIDE SEQUENCE [LARGE SCALE GENOMIC DNA]</scope>
    <source>
        <strain evidence="12 13">SpK</strain>
    </source>
</reference>
<sequence length="334" mass="36940">MSLSVPSGAASTLEEAGIVYAFAVKDGRATPFRASGLEAAARDADYVWLHVNLATEPGRQWVLRHSGLAPQLAATLLDRNEDVGAQVLGNGCLIILEDRLREFDAAVQELGDLHLWLAPDRLITARWRPLAATDRLRFRLEVGAAPGSSPALFLALLEESIADIEAVGRKIRRRFDVLEDLVLDDELDGVAGELGAIRRDAIKLRRRAMPLRLLLARAQNALPPWVKDDEGERFDPLLTRVERAIGDLQECVEQSRLLHEEFSARNGERSSRNLYILSVLSTIMLPLNLVASIFGMNVAGLPGLHDGWAFWWVLAGMAAVAVAVVVYFRRKDWV</sequence>
<dbReference type="PANTHER" id="PTHR46494:SF3">
    <property type="entry name" value="ZINC TRANSPORT PROTEIN ZNTB"/>
    <property type="match status" value="1"/>
</dbReference>